<dbReference type="RefSeq" id="WP_014453192.1">
    <property type="nucleotide sequence ID" value="NC_017096.1"/>
</dbReference>
<evidence type="ECO:0000313" key="4">
    <source>
        <dbReference type="Proteomes" id="UP000004793"/>
    </source>
</evidence>
<keyword evidence="4" id="KW-1185">Reference proteome</keyword>
<protein>
    <recommendedName>
        <fullName evidence="2">CARDB domain-containing protein</fullName>
    </recommendedName>
</protein>
<feature type="chain" id="PRO_5030795452" description="CARDB domain-containing protein" evidence="1">
    <location>
        <begin position="22"/>
        <end position="1403"/>
    </location>
</feature>
<evidence type="ECO:0000259" key="2">
    <source>
        <dbReference type="Pfam" id="PF07705"/>
    </source>
</evidence>
<keyword evidence="1" id="KW-0732">Signal</keyword>
<proteinExistence type="predicted"/>
<dbReference type="EMBL" id="AP012051">
    <property type="protein sequence ID" value="BAL80789.1"/>
    <property type="molecule type" value="Genomic_DNA"/>
</dbReference>
<feature type="domain" description="CARDB" evidence="2">
    <location>
        <begin position="420"/>
        <end position="523"/>
    </location>
</feature>
<dbReference type="Proteomes" id="UP000004793">
    <property type="component" value="Chromosome"/>
</dbReference>
<accession>A0A7U6GEA0</accession>
<dbReference type="Gene3D" id="2.60.40.10">
    <property type="entry name" value="Immunoglobulins"/>
    <property type="match status" value="5"/>
</dbReference>
<sequence>MKRVVSVVLLFLFLLPNFPVPKPTTIKSVSTSIFYDFVSNASSASWSSGAGTLPFPGSDSDSRGFALFRTQITLEDNKVYSKVLETHPQWVDTGWIQGIYPQITIPNNSKLNINVGFIKGATNSDGVIFRVYFQQGQTRQTLIEQRAFYDGHLDSVSFDLSSLSHKTGNFILYVNALKGSGQDWAVWATANIEQTTVSLSDLTITDIRRSGSTICYTIKNIGDTSVGSPNQLVTYYTALFIDGTLKAQDQLNAILQPGQSIDRCFNFQYSMSGTEDIIRVCADYQQNVTEKDESNNCKEVTWKQELPDLTVTKIYCAGDNQVTFTIANIGTAHIPAGSDGIIDVYVDGTKSTWLKISTVPTSSTGGSIYYAGGTSTFLISTKITKPCVVKVVVDSGNTIAESNETNNTMEAKVEPCIPKPDLTVSKIYCSADSRLTITLSNIGSAPMPAGSDGLVNVYIDGTKAAWFKLSVVPTFSTGGGIYNAGGTSTYELATHITKTISVKVIVDSENNIDEFDETNNTMEAKVEPYKGKIDFAIDSIFIKGSSICYTLINLSSNSLESGNICCSISVDDKIIGEDCFSTIGAASKIERCYSHEMTNGQHIVKVCADSKNVFLEINEDNNCLEKSLYVENLPDLVVDTIDCKDSSIVVYVNNIGPGKIKSIDGIINNVYFNGELKATFDLGQPFFDVQEKPKGKGWAYIVECQFENSSPSNKIKIVLDVNNKLKEQDENNNTKEINCTCKKTIPAPTVYVRYQLPQGVAGPPTSSHKITFIADAHGSNKVSRIVFFINGNKVYECLSPEEKKGIKLPYWECSYTGGPYEPGTIKFKAEAYNIYGVKGVSEEMTINIECGKIGFTFGEGGRTLKSSITIFGKPDKDSDGLSDCWENQAMEEVNPYIEFDEDETQKDIEKNVVNFVRVTPYNVYKGNSHQGYILFYFVVCWPQDYGRFGFEAHSGDTEPFVMVWRLVDEYTIHFEFLYVEGHGGCNKRKDVWYTVGTSCNESGICDFLENKIAQETLCSALEFKNNRLKLYASQDKHTIYPSCEACESTIIVMPSSEMSFDKDKALNDLGQIIGTIVRTIWESIMWFFDKIWDFFTYTKDDNLGTQVVVVSFTDIWNLFWGTYDPIPPEERVISRVKNVTFEKKGDYKYTLGYSITVSNVRPDLAHVKIMFESLYCDDETNGYDPEGYDMNGNQDEPYLLIDGFSLYPEGAVTWAAGVPRTQNIDSGEWCSMPQFVIYEGNVTPFYFVGFSATLFDDDGRATQEGDRRSMAESIAKKLYELLVANDNSCETCGKNCSTNVLGTLRHLFSINIGEDCGSKDKVYRLKTYNVGEPAHLLINDLTKYGFPGEFVDGHNCVKNGEGHFCGSGECNDDCARSILDWISDVSIQDGNKHFERIYEELTK</sequence>
<name>A0A7U6GEA0_CALEA</name>
<dbReference type="Pfam" id="PF07705">
    <property type="entry name" value="CARDB"/>
    <property type="match status" value="3"/>
</dbReference>
<dbReference type="InterPro" id="IPR013783">
    <property type="entry name" value="Ig-like_fold"/>
</dbReference>
<dbReference type="KEGG" id="cex:CSE_06630"/>
<dbReference type="OrthoDB" id="3202743at2"/>
<feature type="domain" description="CARDB" evidence="2">
    <location>
        <begin position="307"/>
        <end position="410"/>
    </location>
</feature>
<organism evidence="3 4">
    <name type="scientific">Caldisericum exile (strain DSM 21853 / NBRC 104410 / AZM16c01)</name>
    <dbReference type="NCBI Taxonomy" id="511051"/>
    <lineage>
        <taxon>Bacteria</taxon>
        <taxon>Pseudomonadati</taxon>
        <taxon>Caldisericota/Cryosericota group</taxon>
        <taxon>Caldisericota</taxon>
        <taxon>Caldisericia</taxon>
        <taxon>Caldisericales</taxon>
        <taxon>Caldisericaceae</taxon>
        <taxon>Caldisericum</taxon>
    </lineage>
</organism>
<evidence type="ECO:0000256" key="1">
    <source>
        <dbReference type="SAM" id="SignalP"/>
    </source>
</evidence>
<dbReference type="InterPro" id="IPR011635">
    <property type="entry name" value="CARDB"/>
</dbReference>
<feature type="domain" description="CARDB" evidence="2">
    <location>
        <begin position="209"/>
        <end position="299"/>
    </location>
</feature>
<reference evidence="3 4" key="1">
    <citation type="submission" date="2011-01" db="EMBL/GenBank/DDBJ databases">
        <title>Whole genome sequence of Caldisericum exile AZM16c01.</title>
        <authorList>
            <person name="Narita-Yamada S."/>
            <person name="Kawakoshi A."/>
            <person name="Nakamura S."/>
            <person name="Sasagawa M."/>
            <person name="Fukada J."/>
            <person name="Sekine M."/>
            <person name="Kato Y."/>
            <person name="Fukai R."/>
            <person name="Sasaki K."/>
            <person name="Hanamaki A."/>
            <person name="Narita H."/>
            <person name="Konno Y."/>
            <person name="Mori K."/>
            <person name="Yamazaki S."/>
            <person name="Suzuki K."/>
            <person name="Fujita N."/>
        </authorList>
    </citation>
    <scope>NUCLEOTIDE SEQUENCE [LARGE SCALE GENOMIC DNA]</scope>
    <source>
        <strain evidence="4">DSM 21853 / NBRC 104410 / AZM16c01</strain>
    </source>
</reference>
<gene>
    <name evidence="3" type="ordered locus">CSE_06630</name>
</gene>
<evidence type="ECO:0000313" key="3">
    <source>
        <dbReference type="EMBL" id="BAL80789.1"/>
    </source>
</evidence>
<feature type="signal peptide" evidence="1">
    <location>
        <begin position="1"/>
        <end position="21"/>
    </location>
</feature>